<name>A0ACC6JS66_9PSED</name>
<keyword evidence="2" id="KW-1185">Reference proteome</keyword>
<organism evidence="1 2">
    <name type="scientific">Pseudomonas synxantha</name>
    <dbReference type="NCBI Taxonomy" id="47883"/>
    <lineage>
        <taxon>Bacteria</taxon>
        <taxon>Pseudomonadati</taxon>
        <taxon>Pseudomonadota</taxon>
        <taxon>Gammaproteobacteria</taxon>
        <taxon>Pseudomonadales</taxon>
        <taxon>Pseudomonadaceae</taxon>
        <taxon>Pseudomonas</taxon>
    </lineage>
</organism>
<evidence type="ECO:0000313" key="2">
    <source>
        <dbReference type="Proteomes" id="UP001259420"/>
    </source>
</evidence>
<evidence type="ECO:0000313" key="1">
    <source>
        <dbReference type="EMBL" id="MDR6608997.1"/>
    </source>
</evidence>
<reference evidence="1" key="1">
    <citation type="submission" date="2023-07" db="EMBL/GenBank/DDBJ databases">
        <title>Sorghum-associated microbial communities from plants grown in Nebraska, USA.</title>
        <authorList>
            <person name="Schachtman D."/>
        </authorList>
    </citation>
    <scope>NUCLEOTIDE SEQUENCE</scope>
    <source>
        <strain evidence="1">BE46</strain>
    </source>
</reference>
<sequence length="46" mass="4865">MVILSFFLNTLLAVPESQGELVDLEKQGGLVVLVKAVEQGVRGVPA</sequence>
<dbReference type="EMBL" id="JAVDSD010000009">
    <property type="protein sequence ID" value="MDR6608997.1"/>
    <property type="molecule type" value="Genomic_DNA"/>
</dbReference>
<comment type="caution">
    <text evidence="1">The sequence shown here is derived from an EMBL/GenBank/DDBJ whole genome shotgun (WGS) entry which is preliminary data.</text>
</comment>
<proteinExistence type="predicted"/>
<gene>
    <name evidence="1" type="ORF">J2X87_004094</name>
</gene>
<dbReference type="Proteomes" id="UP001259420">
    <property type="component" value="Unassembled WGS sequence"/>
</dbReference>
<accession>A0ACC6JS66</accession>
<protein>
    <submittedName>
        <fullName evidence="1">Uncharacterized protein</fullName>
    </submittedName>
</protein>